<dbReference type="PROSITE" id="PS00139">
    <property type="entry name" value="THIOL_PROTEASE_CYS"/>
    <property type="match status" value="1"/>
</dbReference>
<evidence type="ECO:0000256" key="2">
    <source>
        <dbReference type="ARBA" id="ARBA00022801"/>
    </source>
</evidence>
<keyword evidence="3 4" id="KW-0788">Thiol protease</keyword>
<evidence type="ECO:0000313" key="7">
    <source>
        <dbReference type="Proteomes" id="UP001332931"/>
    </source>
</evidence>
<keyword evidence="2 4" id="KW-0378">Hydrolase</keyword>
<feature type="compositionally biased region" description="Basic and acidic residues" evidence="5">
    <location>
        <begin position="261"/>
        <end position="277"/>
    </location>
</feature>
<comment type="similarity">
    <text evidence="4">Belongs to the peptidase C1 family.</text>
</comment>
<dbReference type="PANTHER" id="PTHR10363">
    <property type="entry name" value="BLEOMYCIN HYDROLASE"/>
    <property type="match status" value="1"/>
</dbReference>
<dbReference type="Pfam" id="PF03051">
    <property type="entry name" value="Peptidase_C1_2"/>
    <property type="match status" value="2"/>
</dbReference>
<evidence type="ECO:0000256" key="3">
    <source>
        <dbReference type="ARBA" id="ARBA00022807"/>
    </source>
</evidence>
<accession>A0ABU7R964</accession>
<sequence>MANSKATAPGALCADWAREQSESFSKDRTNRVARNAVTADGIMAAARDISKMRTYHDTYGISRPKTGDVTNQRQSGRCWMFATFNVVRAKTMRLLDVDSFEFSQSFGMFYDKLEKTNSFFENVIETADEPIEGREVSTILDNGIEDGGYVPFALNIIQKYGLVPKDAMPETACSKNSAEMNQQLDRLARKGALALRRAHADGATDDELRALKSSLMADAHRLLSVCLGEPPTTFDLKVKVGKDAKVDPAKLSAVEPQEPTADDKGEKGEKSDKDEKSLILRDEGITPLEFVERYVGVDPTDWVDLISCPLPEYPYGHAYHLRRVDSIVGGQPLRSLNCEMDVLEDAAIRSLRAGVPVAMACDVMKEFPRHIDDYKYVLATDTMDFDSLFGCELEMGREDLVRIRETYLSHEMTFQGVELGADGRPVAWRIENSWGKDAGKDGYLIMSADWFRTYGGNVTVRREFVDEATLELWDTVPSEDVEPWSSIACSLAPKD</sequence>
<dbReference type="SUPFAM" id="SSF54001">
    <property type="entry name" value="Cysteine proteinases"/>
    <property type="match status" value="1"/>
</dbReference>
<gene>
    <name evidence="6" type="ORF">VXJ25_03910</name>
</gene>
<dbReference type="PANTHER" id="PTHR10363:SF2">
    <property type="entry name" value="BLEOMYCIN HYDROLASE"/>
    <property type="match status" value="1"/>
</dbReference>
<dbReference type="InterPro" id="IPR038765">
    <property type="entry name" value="Papain-like_cys_pep_sf"/>
</dbReference>
<dbReference type="EMBL" id="JAZGJQ010000003">
    <property type="protein sequence ID" value="MEE6147141.1"/>
    <property type="molecule type" value="Genomic_DNA"/>
</dbReference>
<proteinExistence type="inferred from homology"/>
<reference evidence="6 7" key="1">
    <citation type="submission" date="2024-01" db="EMBL/GenBank/DDBJ databases">
        <title>Description of Olsenella sp. nov., isolated from pig feces.</title>
        <authorList>
            <person name="Chang Y.-H."/>
        </authorList>
    </citation>
    <scope>NUCLEOTIDE SEQUENCE [LARGE SCALE GENOMIC DNA]</scope>
    <source>
        <strain evidence="6 7">YH-ols2223</strain>
    </source>
</reference>
<keyword evidence="4" id="KW-0031">Aminopeptidase</keyword>
<comment type="caution">
    <text evidence="6">The sequence shown here is derived from an EMBL/GenBank/DDBJ whole genome shotgun (WGS) entry which is preliminary data.</text>
</comment>
<dbReference type="InterPro" id="IPR004134">
    <property type="entry name" value="Peptidase_C1B"/>
</dbReference>
<evidence type="ECO:0000256" key="5">
    <source>
        <dbReference type="SAM" id="MobiDB-lite"/>
    </source>
</evidence>
<name>A0ABU7R964_9ACTN</name>
<keyword evidence="7" id="KW-1185">Reference proteome</keyword>
<protein>
    <recommendedName>
        <fullName evidence="4">Aminopeptidase</fullName>
    </recommendedName>
</protein>
<dbReference type="PIRSF" id="PIRSF005700">
    <property type="entry name" value="PepC"/>
    <property type="match status" value="1"/>
</dbReference>
<organism evidence="6 7">
    <name type="scientific">Olsenella absiana</name>
    <dbReference type="NCBI Taxonomy" id="3115222"/>
    <lineage>
        <taxon>Bacteria</taxon>
        <taxon>Bacillati</taxon>
        <taxon>Actinomycetota</taxon>
        <taxon>Coriobacteriia</taxon>
        <taxon>Coriobacteriales</taxon>
        <taxon>Atopobiaceae</taxon>
        <taxon>Olsenella</taxon>
    </lineage>
</organism>
<dbReference type="InterPro" id="IPR000169">
    <property type="entry name" value="Pept_cys_AS"/>
</dbReference>
<keyword evidence="1 4" id="KW-0645">Protease</keyword>
<evidence type="ECO:0000256" key="1">
    <source>
        <dbReference type="ARBA" id="ARBA00022670"/>
    </source>
</evidence>
<dbReference type="Gene3D" id="3.90.70.10">
    <property type="entry name" value="Cysteine proteinases"/>
    <property type="match status" value="1"/>
</dbReference>
<dbReference type="RefSeq" id="WP_330957908.1">
    <property type="nucleotide sequence ID" value="NZ_JAZGJQ010000003.1"/>
</dbReference>
<evidence type="ECO:0000256" key="4">
    <source>
        <dbReference type="PIRNR" id="PIRNR005700"/>
    </source>
</evidence>
<evidence type="ECO:0000313" key="6">
    <source>
        <dbReference type="EMBL" id="MEE6147141.1"/>
    </source>
</evidence>
<dbReference type="Proteomes" id="UP001332931">
    <property type="component" value="Unassembled WGS sequence"/>
</dbReference>
<feature type="region of interest" description="Disordered" evidence="5">
    <location>
        <begin position="249"/>
        <end position="277"/>
    </location>
</feature>